<proteinExistence type="predicted"/>
<evidence type="ECO:0000313" key="2">
    <source>
        <dbReference type="EMBL" id="GAG83003.1"/>
    </source>
</evidence>
<dbReference type="AlphaFoldDB" id="X1BFZ1"/>
<organism evidence="2">
    <name type="scientific">marine sediment metagenome</name>
    <dbReference type="NCBI Taxonomy" id="412755"/>
    <lineage>
        <taxon>unclassified sequences</taxon>
        <taxon>metagenomes</taxon>
        <taxon>ecological metagenomes</taxon>
    </lineage>
</organism>
<protein>
    <recommendedName>
        <fullName evidence="1">Aminoglycoside phosphotransferase domain-containing protein</fullName>
    </recommendedName>
</protein>
<dbReference type="SUPFAM" id="SSF56112">
    <property type="entry name" value="Protein kinase-like (PK-like)"/>
    <property type="match status" value="1"/>
</dbReference>
<dbReference type="EMBL" id="BART01016539">
    <property type="protein sequence ID" value="GAG83003.1"/>
    <property type="molecule type" value="Genomic_DNA"/>
</dbReference>
<name>X1BFZ1_9ZZZZ</name>
<dbReference type="Gene3D" id="3.90.1200.10">
    <property type="match status" value="1"/>
</dbReference>
<gene>
    <name evidence="2" type="ORF">S01H4_31777</name>
</gene>
<dbReference type="InterPro" id="IPR011009">
    <property type="entry name" value="Kinase-like_dom_sf"/>
</dbReference>
<sequence>MKELHSGVSFWQDFDMFRLIEFYLETIKDRELVLPKGYTDYREQIWEMGEALVPYREKLVPCHNDLVPGNIMDDGNRVFLLDFDYSGNNDPCFDLGSISVEAEYDDTQVRELARAYYGLIDEKIIARIHLNLQIGPGS</sequence>
<evidence type="ECO:0000259" key="1">
    <source>
        <dbReference type="Pfam" id="PF01636"/>
    </source>
</evidence>
<feature type="domain" description="Aminoglycoside phosphotransferase" evidence="1">
    <location>
        <begin position="33"/>
        <end position="117"/>
    </location>
</feature>
<comment type="caution">
    <text evidence="2">The sequence shown here is derived from an EMBL/GenBank/DDBJ whole genome shotgun (WGS) entry which is preliminary data.</text>
</comment>
<dbReference type="InterPro" id="IPR002575">
    <property type="entry name" value="Aminoglycoside_PTrfase"/>
</dbReference>
<accession>X1BFZ1</accession>
<dbReference type="Pfam" id="PF01636">
    <property type="entry name" value="APH"/>
    <property type="match status" value="1"/>
</dbReference>
<reference evidence="2" key="1">
    <citation type="journal article" date="2014" name="Front. Microbiol.">
        <title>High frequency of phylogenetically diverse reductive dehalogenase-homologous genes in deep subseafloor sedimentary metagenomes.</title>
        <authorList>
            <person name="Kawai M."/>
            <person name="Futagami T."/>
            <person name="Toyoda A."/>
            <person name="Takaki Y."/>
            <person name="Nishi S."/>
            <person name="Hori S."/>
            <person name="Arai W."/>
            <person name="Tsubouchi T."/>
            <person name="Morono Y."/>
            <person name="Uchiyama I."/>
            <person name="Ito T."/>
            <person name="Fujiyama A."/>
            <person name="Inagaki F."/>
            <person name="Takami H."/>
        </authorList>
    </citation>
    <scope>NUCLEOTIDE SEQUENCE</scope>
    <source>
        <strain evidence="2">Expedition CK06-06</strain>
    </source>
</reference>